<protein>
    <submittedName>
        <fullName evidence="1">Uncharacterized protein</fullName>
    </submittedName>
</protein>
<name>A0A0A8YZZ0_ARUDO</name>
<reference evidence="1" key="2">
    <citation type="journal article" date="2015" name="Data Brief">
        <title>Shoot transcriptome of the giant reed, Arundo donax.</title>
        <authorList>
            <person name="Barrero R.A."/>
            <person name="Guerrero F.D."/>
            <person name="Moolhuijzen P."/>
            <person name="Goolsby J.A."/>
            <person name="Tidwell J."/>
            <person name="Bellgard S.E."/>
            <person name="Bellgard M.I."/>
        </authorList>
    </citation>
    <scope>NUCLEOTIDE SEQUENCE</scope>
    <source>
        <tissue evidence="1">Shoot tissue taken approximately 20 cm above the soil surface</tissue>
    </source>
</reference>
<evidence type="ECO:0000313" key="1">
    <source>
        <dbReference type="EMBL" id="JAD32724.1"/>
    </source>
</evidence>
<reference evidence="1" key="1">
    <citation type="submission" date="2014-09" db="EMBL/GenBank/DDBJ databases">
        <authorList>
            <person name="Magalhaes I.L.F."/>
            <person name="Oliveira U."/>
            <person name="Santos F.R."/>
            <person name="Vidigal T.H.D.A."/>
            <person name="Brescovit A.D."/>
            <person name="Santos A.J."/>
        </authorList>
    </citation>
    <scope>NUCLEOTIDE SEQUENCE</scope>
    <source>
        <tissue evidence="1">Shoot tissue taken approximately 20 cm above the soil surface</tissue>
    </source>
</reference>
<proteinExistence type="predicted"/>
<accession>A0A0A8YZZ0</accession>
<organism evidence="1">
    <name type="scientific">Arundo donax</name>
    <name type="common">Giant reed</name>
    <name type="synonym">Donax arundinaceus</name>
    <dbReference type="NCBI Taxonomy" id="35708"/>
    <lineage>
        <taxon>Eukaryota</taxon>
        <taxon>Viridiplantae</taxon>
        <taxon>Streptophyta</taxon>
        <taxon>Embryophyta</taxon>
        <taxon>Tracheophyta</taxon>
        <taxon>Spermatophyta</taxon>
        <taxon>Magnoliopsida</taxon>
        <taxon>Liliopsida</taxon>
        <taxon>Poales</taxon>
        <taxon>Poaceae</taxon>
        <taxon>PACMAD clade</taxon>
        <taxon>Arundinoideae</taxon>
        <taxon>Arundineae</taxon>
        <taxon>Arundo</taxon>
    </lineage>
</organism>
<dbReference type="EMBL" id="GBRH01265171">
    <property type="protein sequence ID" value="JAD32724.1"/>
    <property type="molecule type" value="Transcribed_RNA"/>
</dbReference>
<dbReference type="AlphaFoldDB" id="A0A0A8YZZ0"/>
<sequence length="52" mass="5949">MAGSQRSMWMSRSSYMTSNRVTLCLCELDSDVKELDSDVKELVHDKQSIHTV</sequence>